<dbReference type="EMBL" id="CP055901">
    <property type="protein sequence ID" value="QKX59844.1"/>
    <property type="molecule type" value="Genomic_DNA"/>
</dbReference>
<dbReference type="Proteomes" id="UP000509510">
    <property type="component" value="Chromosome IV"/>
</dbReference>
<gene>
    <name evidence="2" type="ORF">TRUGW13939_06986</name>
</gene>
<feature type="signal peptide" evidence="1">
    <location>
        <begin position="1"/>
        <end position="21"/>
    </location>
</feature>
<accession>A0A7H8R0C4</accession>
<evidence type="ECO:0000313" key="2">
    <source>
        <dbReference type="EMBL" id="QKX59844.1"/>
    </source>
</evidence>
<dbReference type="AlphaFoldDB" id="A0A7H8R0C4"/>
<feature type="chain" id="PRO_5028807611" evidence="1">
    <location>
        <begin position="22"/>
        <end position="101"/>
    </location>
</feature>
<sequence length="101" mass="10525">MKLLASTSALSALMFITITAALSMTEPLDNEPDITVSILSITKTQTETTTATSTDTDTVTALSLPLLPKTVSPSGSVIVPVVGVESPTTLARCDDDELQKT</sequence>
<evidence type="ECO:0000256" key="1">
    <source>
        <dbReference type="SAM" id="SignalP"/>
    </source>
</evidence>
<keyword evidence="3" id="KW-1185">Reference proteome</keyword>
<reference evidence="3" key="1">
    <citation type="submission" date="2020-06" db="EMBL/GenBank/DDBJ databases">
        <title>A chromosome-scale genome assembly of Talaromyces rugulosus W13939.</title>
        <authorList>
            <person name="Wang B."/>
            <person name="Guo L."/>
            <person name="Ye K."/>
            <person name="Wang L."/>
        </authorList>
    </citation>
    <scope>NUCLEOTIDE SEQUENCE [LARGE SCALE GENOMIC DNA]</scope>
    <source>
        <strain evidence="3">W13939</strain>
    </source>
</reference>
<proteinExistence type="predicted"/>
<dbReference type="GeneID" id="55994479"/>
<evidence type="ECO:0000313" key="3">
    <source>
        <dbReference type="Proteomes" id="UP000509510"/>
    </source>
</evidence>
<dbReference type="RefSeq" id="XP_035346021.1">
    <property type="nucleotide sequence ID" value="XM_035490128.1"/>
</dbReference>
<name>A0A7H8R0C4_TALRU</name>
<dbReference type="KEGG" id="trg:TRUGW13939_06986"/>
<organism evidence="2 3">
    <name type="scientific">Talaromyces rugulosus</name>
    <name type="common">Penicillium rugulosum</name>
    <dbReference type="NCBI Taxonomy" id="121627"/>
    <lineage>
        <taxon>Eukaryota</taxon>
        <taxon>Fungi</taxon>
        <taxon>Dikarya</taxon>
        <taxon>Ascomycota</taxon>
        <taxon>Pezizomycotina</taxon>
        <taxon>Eurotiomycetes</taxon>
        <taxon>Eurotiomycetidae</taxon>
        <taxon>Eurotiales</taxon>
        <taxon>Trichocomaceae</taxon>
        <taxon>Talaromyces</taxon>
        <taxon>Talaromyces sect. Islandici</taxon>
    </lineage>
</organism>
<protein>
    <submittedName>
        <fullName evidence="2">Uncharacterized protein</fullName>
    </submittedName>
</protein>
<keyword evidence="1" id="KW-0732">Signal</keyword>